<dbReference type="Proteomes" id="UP000280834">
    <property type="component" value="Unassembled WGS sequence"/>
</dbReference>
<accession>A0A0R3Q491</accession>
<feature type="compositionally biased region" description="Low complexity" evidence="1">
    <location>
        <begin position="10"/>
        <end position="24"/>
    </location>
</feature>
<reference evidence="4" key="1">
    <citation type="submission" date="2017-02" db="UniProtKB">
        <authorList>
            <consortium name="WormBaseParasite"/>
        </authorList>
    </citation>
    <scope>IDENTIFICATION</scope>
</reference>
<sequence>MEKESAPGESLHLLPVLSSSSSSSPMTTSTKRMNFKTESIELSKVFNTSNPGIAHLPIDQASQLAAAPAVQFSETLALDVHSGESTSQLYASYLAASATLQQTKQQQQQYLPGN</sequence>
<reference evidence="2 3" key="2">
    <citation type="submission" date="2018-11" db="EMBL/GenBank/DDBJ databases">
        <authorList>
            <consortium name="Pathogen Informatics"/>
        </authorList>
    </citation>
    <scope>NUCLEOTIDE SEQUENCE [LARGE SCALE GENOMIC DNA]</scope>
</reference>
<dbReference type="AlphaFoldDB" id="A0A0R3Q491"/>
<feature type="region of interest" description="Disordered" evidence="1">
    <location>
        <begin position="1"/>
        <end position="31"/>
    </location>
</feature>
<proteinExistence type="predicted"/>
<keyword evidence="3" id="KW-1185">Reference proteome</keyword>
<protein>
    <submittedName>
        <fullName evidence="2 4">Uncharacterized protein</fullName>
    </submittedName>
</protein>
<dbReference type="WBParaSite" id="BTMF_0000111301-mRNA-1">
    <property type="protein sequence ID" value="BTMF_0000111301-mRNA-1"/>
    <property type="gene ID" value="BTMF_0000111301"/>
</dbReference>
<evidence type="ECO:0000313" key="2">
    <source>
        <dbReference type="EMBL" id="VDO07764.1"/>
    </source>
</evidence>
<organism evidence="4">
    <name type="scientific">Brugia timori</name>
    <dbReference type="NCBI Taxonomy" id="42155"/>
    <lineage>
        <taxon>Eukaryota</taxon>
        <taxon>Metazoa</taxon>
        <taxon>Ecdysozoa</taxon>
        <taxon>Nematoda</taxon>
        <taxon>Chromadorea</taxon>
        <taxon>Rhabditida</taxon>
        <taxon>Spirurina</taxon>
        <taxon>Spiruromorpha</taxon>
        <taxon>Filarioidea</taxon>
        <taxon>Onchocercidae</taxon>
        <taxon>Brugia</taxon>
    </lineage>
</organism>
<dbReference type="STRING" id="42155.A0A0R3Q491"/>
<gene>
    <name evidence="2" type="ORF">BTMF_LOCUS473</name>
</gene>
<evidence type="ECO:0000256" key="1">
    <source>
        <dbReference type="SAM" id="MobiDB-lite"/>
    </source>
</evidence>
<dbReference type="EMBL" id="UZAG01000250">
    <property type="protein sequence ID" value="VDO07764.1"/>
    <property type="molecule type" value="Genomic_DNA"/>
</dbReference>
<name>A0A0R3Q491_9BILA</name>
<evidence type="ECO:0000313" key="3">
    <source>
        <dbReference type="Proteomes" id="UP000280834"/>
    </source>
</evidence>
<evidence type="ECO:0000313" key="4">
    <source>
        <dbReference type="WBParaSite" id="BTMF_0000111301-mRNA-1"/>
    </source>
</evidence>